<dbReference type="InterPro" id="IPR014284">
    <property type="entry name" value="RNA_pol_sigma-70_dom"/>
</dbReference>
<evidence type="ECO:0000256" key="3">
    <source>
        <dbReference type="ARBA" id="ARBA00023082"/>
    </source>
</evidence>
<accession>A0ABQ1L0E7</accession>
<dbReference type="InterPro" id="IPR007627">
    <property type="entry name" value="RNA_pol_sigma70_r2"/>
</dbReference>
<dbReference type="Pfam" id="PF08281">
    <property type="entry name" value="Sigma70_r4_2"/>
    <property type="match status" value="1"/>
</dbReference>
<dbReference type="RefSeq" id="WP_188747164.1">
    <property type="nucleotide sequence ID" value="NZ_BMIK01000001.1"/>
</dbReference>
<reference evidence="7" key="1">
    <citation type="journal article" date="2019" name="Int. J. Syst. Evol. Microbiol.">
        <title>The Global Catalogue of Microorganisms (GCM) 10K type strain sequencing project: providing services to taxonomists for standard genome sequencing and annotation.</title>
        <authorList>
            <consortium name="The Broad Institute Genomics Platform"/>
            <consortium name="The Broad Institute Genome Sequencing Center for Infectious Disease"/>
            <person name="Wu L."/>
            <person name="Ma J."/>
        </authorList>
    </citation>
    <scope>NUCLEOTIDE SEQUENCE [LARGE SCALE GENOMIC DNA]</scope>
    <source>
        <strain evidence="7">CGMCC 1.15342</strain>
    </source>
</reference>
<dbReference type="InterPro" id="IPR013249">
    <property type="entry name" value="RNA_pol_sigma70_r4_t2"/>
</dbReference>
<evidence type="ECO:0000256" key="1">
    <source>
        <dbReference type="ARBA" id="ARBA00010641"/>
    </source>
</evidence>
<keyword evidence="2" id="KW-0805">Transcription regulation</keyword>
<evidence type="ECO:0000256" key="2">
    <source>
        <dbReference type="ARBA" id="ARBA00023015"/>
    </source>
</evidence>
<dbReference type="GO" id="GO:0000428">
    <property type="term" value="C:DNA-directed RNA polymerase complex"/>
    <property type="evidence" value="ECO:0007669"/>
    <property type="project" value="UniProtKB-KW"/>
</dbReference>
<protein>
    <submittedName>
        <fullName evidence="6">DNA-directed RNA polymerase sigma-70 factor</fullName>
    </submittedName>
</protein>
<gene>
    <name evidence="6" type="ORF">GCM10011386_05780</name>
</gene>
<keyword evidence="3" id="KW-0731">Sigma factor</keyword>
<comment type="caution">
    <text evidence="6">The sequence shown here is derived from an EMBL/GenBank/DDBJ whole genome shotgun (WGS) entry which is preliminary data.</text>
</comment>
<dbReference type="SUPFAM" id="SSF88659">
    <property type="entry name" value="Sigma3 and sigma4 domains of RNA polymerase sigma factors"/>
    <property type="match status" value="1"/>
</dbReference>
<feature type="domain" description="HTH luxR-type" evidence="5">
    <location>
        <begin position="129"/>
        <end position="187"/>
    </location>
</feature>
<name>A0ABQ1L0E7_9SPHI</name>
<keyword evidence="7" id="KW-1185">Reference proteome</keyword>
<dbReference type="NCBIfam" id="TIGR02985">
    <property type="entry name" value="Sig70_bacteroi1"/>
    <property type="match status" value="1"/>
</dbReference>
<keyword evidence="4" id="KW-0804">Transcription</keyword>
<organism evidence="6 7">
    <name type="scientific">Parapedobacter defluvii</name>
    <dbReference type="NCBI Taxonomy" id="2045106"/>
    <lineage>
        <taxon>Bacteria</taxon>
        <taxon>Pseudomonadati</taxon>
        <taxon>Bacteroidota</taxon>
        <taxon>Sphingobacteriia</taxon>
        <taxon>Sphingobacteriales</taxon>
        <taxon>Sphingobacteriaceae</taxon>
        <taxon>Parapedobacter</taxon>
    </lineage>
</organism>
<dbReference type="Gene3D" id="1.10.10.10">
    <property type="entry name" value="Winged helix-like DNA-binding domain superfamily/Winged helix DNA-binding domain"/>
    <property type="match status" value="1"/>
</dbReference>
<dbReference type="Gene3D" id="1.10.1740.10">
    <property type="match status" value="1"/>
</dbReference>
<dbReference type="PRINTS" id="PR00038">
    <property type="entry name" value="HTHLUXR"/>
</dbReference>
<dbReference type="PANTHER" id="PTHR43133:SF46">
    <property type="entry name" value="RNA POLYMERASE SIGMA-70 FACTOR ECF SUBFAMILY"/>
    <property type="match status" value="1"/>
</dbReference>
<dbReference type="NCBIfam" id="TIGR02937">
    <property type="entry name" value="sigma70-ECF"/>
    <property type="match status" value="1"/>
</dbReference>
<proteinExistence type="inferred from homology"/>
<dbReference type="InterPro" id="IPR014327">
    <property type="entry name" value="RNA_pol_sigma70_bacteroid"/>
</dbReference>
<sequence length="187" mass="22123">MRKYIDKADDELISLLKNDDEQAFTELYNRYWKKLFVIAANRITHIEDAEEIVQDIFTALWRRRQTLSLKSELTNYLAVSVKYRIIKMLDKYHNQERYIDSVVSQDQVDDSTQEWLAFEELRAELAKYTQQLPEKCRLVFQLSREDGYSQKQIAEALQISEKTVEAHLGKAFKTLRSKLASFMTTLL</sequence>
<dbReference type="PANTHER" id="PTHR43133">
    <property type="entry name" value="RNA POLYMERASE ECF-TYPE SIGMA FACTO"/>
    <property type="match status" value="1"/>
</dbReference>
<dbReference type="Pfam" id="PF04542">
    <property type="entry name" value="Sigma70_r2"/>
    <property type="match status" value="1"/>
</dbReference>
<evidence type="ECO:0000259" key="5">
    <source>
        <dbReference type="SMART" id="SM00421"/>
    </source>
</evidence>
<evidence type="ECO:0000313" key="6">
    <source>
        <dbReference type="EMBL" id="GGC16807.1"/>
    </source>
</evidence>
<dbReference type="InterPro" id="IPR039425">
    <property type="entry name" value="RNA_pol_sigma-70-like"/>
</dbReference>
<dbReference type="InterPro" id="IPR013324">
    <property type="entry name" value="RNA_pol_sigma_r3/r4-like"/>
</dbReference>
<dbReference type="EMBL" id="BMIK01000001">
    <property type="protein sequence ID" value="GGC16807.1"/>
    <property type="molecule type" value="Genomic_DNA"/>
</dbReference>
<dbReference type="SMART" id="SM00421">
    <property type="entry name" value="HTH_LUXR"/>
    <property type="match status" value="1"/>
</dbReference>
<dbReference type="SUPFAM" id="SSF88946">
    <property type="entry name" value="Sigma2 domain of RNA polymerase sigma factors"/>
    <property type="match status" value="1"/>
</dbReference>
<comment type="similarity">
    <text evidence="1">Belongs to the sigma-70 factor family. ECF subfamily.</text>
</comment>
<dbReference type="InterPro" id="IPR000792">
    <property type="entry name" value="Tscrpt_reg_LuxR_C"/>
</dbReference>
<keyword evidence="6" id="KW-0240">DNA-directed RNA polymerase</keyword>
<dbReference type="Proteomes" id="UP000597338">
    <property type="component" value="Unassembled WGS sequence"/>
</dbReference>
<dbReference type="InterPro" id="IPR036388">
    <property type="entry name" value="WH-like_DNA-bd_sf"/>
</dbReference>
<evidence type="ECO:0000256" key="4">
    <source>
        <dbReference type="ARBA" id="ARBA00023163"/>
    </source>
</evidence>
<dbReference type="InterPro" id="IPR013325">
    <property type="entry name" value="RNA_pol_sigma_r2"/>
</dbReference>
<evidence type="ECO:0000313" key="7">
    <source>
        <dbReference type="Proteomes" id="UP000597338"/>
    </source>
</evidence>